<gene>
    <name evidence="1" type="primary">cofC</name>
    <name evidence="1" type="ORF">HG15A2_30280</name>
</gene>
<accession>A0A517MXV2</accession>
<dbReference type="PANTHER" id="PTHR36529:SF1">
    <property type="entry name" value="GLYCOSYLTRANSFERASE"/>
    <property type="match status" value="1"/>
</dbReference>
<dbReference type="Gene3D" id="3.90.550.10">
    <property type="entry name" value="Spore Coat Polysaccharide Biosynthesis Protein SpsA, Chain A"/>
    <property type="match status" value="1"/>
</dbReference>
<dbReference type="OrthoDB" id="9810303at2"/>
<keyword evidence="1" id="KW-0808">Transferase</keyword>
<keyword evidence="2" id="KW-1185">Reference proteome</keyword>
<evidence type="ECO:0000313" key="1">
    <source>
        <dbReference type="EMBL" id="QDS99701.1"/>
    </source>
</evidence>
<dbReference type="KEGG" id="amob:HG15A2_30280"/>
<dbReference type="AlphaFoldDB" id="A0A517MXV2"/>
<evidence type="ECO:0000313" key="2">
    <source>
        <dbReference type="Proteomes" id="UP000319852"/>
    </source>
</evidence>
<keyword evidence="1" id="KW-0548">Nucleotidyltransferase</keyword>
<dbReference type="NCBIfam" id="TIGR04282">
    <property type="entry name" value="glyco_like_cofC"/>
    <property type="match status" value="1"/>
</dbReference>
<dbReference type="GO" id="GO:0043814">
    <property type="term" value="F:phospholactate guanylyltransferase activity"/>
    <property type="evidence" value="ECO:0007669"/>
    <property type="project" value="UniProtKB-EC"/>
</dbReference>
<dbReference type="InterPro" id="IPR018641">
    <property type="entry name" value="Trfase_1_rSAM/seldom-assoc"/>
</dbReference>
<dbReference type="Pfam" id="PF09837">
    <property type="entry name" value="DUF2064"/>
    <property type="match status" value="1"/>
</dbReference>
<dbReference type="EC" id="2.7.7.68" evidence="1"/>
<organism evidence="1 2">
    <name type="scientific">Adhaeretor mobilis</name>
    <dbReference type="NCBI Taxonomy" id="1930276"/>
    <lineage>
        <taxon>Bacteria</taxon>
        <taxon>Pseudomonadati</taxon>
        <taxon>Planctomycetota</taxon>
        <taxon>Planctomycetia</taxon>
        <taxon>Pirellulales</taxon>
        <taxon>Lacipirellulaceae</taxon>
        <taxon>Adhaeretor</taxon>
    </lineage>
</organism>
<dbReference type="SUPFAM" id="SSF53448">
    <property type="entry name" value="Nucleotide-diphospho-sugar transferases"/>
    <property type="match status" value="1"/>
</dbReference>
<sequence>MKSMTTDKCCLGVFAKHWTPGKVKTRLGTSIGDQHAAEVYRLFVATTLARLRRLTANRVVAFSPDEKEAAFRSIATDWNLQSQGSGDLGNRMARFFEAQFAAGYKRVVLLGTDSPNVPLEYIEQAFDMLSENEAVFGPSEDGGYYLVGLSRPLSEAFQGITWSTSEVWHMTQERLRHAGATYLMLPSWYDVDTLADLQRLRSDLANSIETSDSALQELREQLANFLPPNSPHYA</sequence>
<dbReference type="InterPro" id="IPR029044">
    <property type="entry name" value="Nucleotide-diphossugar_trans"/>
</dbReference>
<dbReference type="PANTHER" id="PTHR36529">
    <property type="entry name" value="SLL1095 PROTEIN"/>
    <property type="match status" value="1"/>
</dbReference>
<dbReference type="EMBL" id="CP036263">
    <property type="protein sequence ID" value="QDS99701.1"/>
    <property type="molecule type" value="Genomic_DNA"/>
</dbReference>
<dbReference type="Proteomes" id="UP000319852">
    <property type="component" value="Chromosome"/>
</dbReference>
<reference evidence="1 2" key="1">
    <citation type="submission" date="2019-02" db="EMBL/GenBank/DDBJ databases">
        <title>Deep-cultivation of Planctomycetes and their phenomic and genomic characterization uncovers novel biology.</title>
        <authorList>
            <person name="Wiegand S."/>
            <person name="Jogler M."/>
            <person name="Boedeker C."/>
            <person name="Pinto D."/>
            <person name="Vollmers J."/>
            <person name="Rivas-Marin E."/>
            <person name="Kohn T."/>
            <person name="Peeters S.H."/>
            <person name="Heuer A."/>
            <person name="Rast P."/>
            <person name="Oberbeckmann S."/>
            <person name="Bunk B."/>
            <person name="Jeske O."/>
            <person name="Meyerdierks A."/>
            <person name="Storesund J.E."/>
            <person name="Kallscheuer N."/>
            <person name="Luecker S."/>
            <person name="Lage O.M."/>
            <person name="Pohl T."/>
            <person name="Merkel B.J."/>
            <person name="Hornburger P."/>
            <person name="Mueller R.-W."/>
            <person name="Bruemmer F."/>
            <person name="Labrenz M."/>
            <person name="Spormann A.M."/>
            <person name="Op den Camp H."/>
            <person name="Overmann J."/>
            <person name="Amann R."/>
            <person name="Jetten M.S.M."/>
            <person name="Mascher T."/>
            <person name="Medema M.H."/>
            <person name="Devos D.P."/>
            <person name="Kaster A.-K."/>
            <person name="Ovreas L."/>
            <person name="Rohde M."/>
            <person name="Galperin M.Y."/>
            <person name="Jogler C."/>
        </authorList>
    </citation>
    <scope>NUCLEOTIDE SEQUENCE [LARGE SCALE GENOMIC DNA]</scope>
    <source>
        <strain evidence="1 2">HG15A2</strain>
    </source>
</reference>
<name>A0A517MXV2_9BACT</name>
<protein>
    <submittedName>
        <fullName evidence="1">2-phospho-L-lactate guanylyltransferase</fullName>
        <ecNumber evidence="1">2.7.7.68</ecNumber>
    </submittedName>
</protein>
<proteinExistence type="predicted"/>